<organism evidence="2">
    <name type="scientific">Amphimedon queenslandica</name>
    <name type="common">Sponge</name>
    <dbReference type="NCBI Taxonomy" id="400682"/>
    <lineage>
        <taxon>Eukaryota</taxon>
        <taxon>Metazoa</taxon>
        <taxon>Porifera</taxon>
        <taxon>Demospongiae</taxon>
        <taxon>Heteroscleromorpha</taxon>
        <taxon>Haplosclerida</taxon>
        <taxon>Niphatidae</taxon>
        <taxon>Amphimedon</taxon>
    </lineage>
</organism>
<dbReference type="OMA" id="EWHEAND"/>
<name>A0A1X7U6S3_AMPQE</name>
<dbReference type="InterPro" id="IPR012337">
    <property type="entry name" value="RNaseH-like_sf"/>
</dbReference>
<evidence type="ECO:0000259" key="1">
    <source>
        <dbReference type="Pfam" id="PF13358"/>
    </source>
</evidence>
<feature type="domain" description="Tc1-like transposase DDE" evidence="1">
    <location>
        <begin position="22"/>
        <end position="87"/>
    </location>
</feature>
<sequence>MNGAGLIDVFNAGLLPYINNIDNNVRLMQDNDLKHTSKRVGEWHEANDINWWHTPPESHDINPIENLWHELKEYLRRVVKPKTKHELVSGILEFWDTVDINKCREYIGHLRKVIPKIIEQGGGPTGY</sequence>
<dbReference type="GO" id="GO:0003676">
    <property type="term" value="F:nucleic acid binding"/>
    <property type="evidence" value="ECO:0007669"/>
    <property type="project" value="InterPro"/>
</dbReference>
<proteinExistence type="predicted"/>
<dbReference type="STRING" id="400682.A0A1X7U6S3"/>
<dbReference type="InParanoid" id="A0A1X7U6S3"/>
<dbReference type="Gene3D" id="3.30.420.10">
    <property type="entry name" value="Ribonuclease H-like superfamily/Ribonuclease H"/>
    <property type="match status" value="1"/>
</dbReference>
<dbReference type="InterPro" id="IPR036397">
    <property type="entry name" value="RNaseH_sf"/>
</dbReference>
<dbReference type="AlphaFoldDB" id="A0A1X7U6S3"/>
<dbReference type="EnsemblMetazoa" id="Aqu2.1.23151_001">
    <property type="protein sequence ID" value="Aqu2.1.23151_001"/>
    <property type="gene ID" value="Aqu2.1.23151"/>
</dbReference>
<accession>A0A1X7U6S3</accession>
<reference evidence="2" key="1">
    <citation type="submission" date="2017-05" db="UniProtKB">
        <authorList>
            <consortium name="EnsemblMetazoa"/>
        </authorList>
    </citation>
    <scope>IDENTIFICATION</scope>
</reference>
<dbReference type="InterPro" id="IPR038717">
    <property type="entry name" value="Tc1-like_DDE_dom"/>
</dbReference>
<evidence type="ECO:0000313" key="2">
    <source>
        <dbReference type="EnsemblMetazoa" id="Aqu2.1.23151_001"/>
    </source>
</evidence>
<protein>
    <recommendedName>
        <fullName evidence="1">Tc1-like transposase DDE domain-containing protein</fullName>
    </recommendedName>
</protein>
<dbReference type="SUPFAM" id="SSF53098">
    <property type="entry name" value="Ribonuclease H-like"/>
    <property type="match status" value="1"/>
</dbReference>
<dbReference type="Pfam" id="PF13358">
    <property type="entry name" value="DDE_3"/>
    <property type="match status" value="1"/>
</dbReference>